<name>A0ABW8P7R6_9FLAO</name>
<sequence>MENILLGLVFLILSFFGYSMDKKVFNPLFVVPFLWATLLILFTILPHSLYALDSQFLLAILIWVLSFTVAGFLTFNFSKSPIMAIDLYNEKIFGIYFYTVVVFAPIALISLVVEAMKVGPELFFLKLRMINTGLDEDDTFSLGKLGYIFNFTNVVCLLFTLYYNKISKFKYYVVLFLAFLLGLITLARTSLVVLSISIFVILVAKNAIKRKYYFYFIFFFFIFILLVTSLRSIHETEQESSLLETFSIYLFSGMPAFDEINYLPTGKVGSNVFRFFYAILDALGYNTKVEKTILEYVEVPVPTNVYTVLYPFFKDFGYNGVGFFGIIYGFFYTILYKFYKIKSDFFIMLFAFFFPYLILQFFSDYLFLNLSTNMQSILFILFPYLLKNKKRW</sequence>
<evidence type="ECO:0000313" key="2">
    <source>
        <dbReference type="EMBL" id="MFK7000592.1"/>
    </source>
</evidence>
<feature type="transmembrane region" description="Helical" evidence="1">
    <location>
        <begin position="95"/>
        <end position="116"/>
    </location>
</feature>
<keyword evidence="3" id="KW-1185">Reference proteome</keyword>
<gene>
    <name evidence="2" type="ORF">V3I07_06760</name>
</gene>
<accession>A0ABW8P7R6</accession>
<comment type="caution">
    <text evidence="2">The sequence shown here is derived from an EMBL/GenBank/DDBJ whole genome shotgun (WGS) entry which is preliminary data.</text>
</comment>
<keyword evidence="1" id="KW-0472">Membrane</keyword>
<feature type="transmembrane region" description="Helical" evidence="1">
    <location>
        <begin position="56"/>
        <end position="75"/>
    </location>
</feature>
<dbReference type="Proteomes" id="UP001621706">
    <property type="component" value="Unassembled WGS sequence"/>
</dbReference>
<evidence type="ECO:0000256" key="1">
    <source>
        <dbReference type="SAM" id="Phobius"/>
    </source>
</evidence>
<feature type="transmembrane region" description="Helical" evidence="1">
    <location>
        <begin position="345"/>
        <end position="362"/>
    </location>
</feature>
<proteinExistence type="predicted"/>
<dbReference type="InterPro" id="IPR002760">
    <property type="entry name" value="O_anti_polymase"/>
</dbReference>
<dbReference type="EMBL" id="JAZGZP010000008">
    <property type="protein sequence ID" value="MFK7000592.1"/>
    <property type="molecule type" value="Genomic_DNA"/>
</dbReference>
<protein>
    <submittedName>
        <fullName evidence="2">O-antigen polymerase</fullName>
    </submittedName>
</protein>
<keyword evidence="1" id="KW-0812">Transmembrane</keyword>
<feature type="transmembrane region" description="Helical" evidence="1">
    <location>
        <begin position="145"/>
        <end position="163"/>
    </location>
</feature>
<keyword evidence="1" id="KW-1133">Transmembrane helix</keyword>
<dbReference type="Pfam" id="PF01901">
    <property type="entry name" value="O_anti_polymase"/>
    <property type="match status" value="1"/>
</dbReference>
<feature type="transmembrane region" description="Helical" evidence="1">
    <location>
        <begin position="214"/>
        <end position="233"/>
    </location>
</feature>
<evidence type="ECO:0000313" key="3">
    <source>
        <dbReference type="Proteomes" id="UP001621706"/>
    </source>
</evidence>
<dbReference type="RefSeq" id="WP_088398162.1">
    <property type="nucleotide sequence ID" value="NZ_JAZGZP010000008.1"/>
</dbReference>
<feature type="transmembrane region" description="Helical" evidence="1">
    <location>
        <begin position="316"/>
        <end position="338"/>
    </location>
</feature>
<feature type="transmembrane region" description="Helical" evidence="1">
    <location>
        <begin position="29"/>
        <end position="49"/>
    </location>
</feature>
<dbReference type="NCBIfam" id="TIGR04370">
    <property type="entry name" value="glyco_rpt_poly"/>
    <property type="match status" value="1"/>
</dbReference>
<feature type="transmembrane region" description="Helical" evidence="1">
    <location>
        <begin position="368"/>
        <end position="386"/>
    </location>
</feature>
<reference evidence="2 3" key="1">
    <citation type="submission" date="2024-02" db="EMBL/GenBank/DDBJ databases">
        <title>Comparative Genomic Analysis of Flavobacterium Species Causing Columnaris Disease of Freshwater Fish in Thailand: Insights into Virulence and Resistance Mechanisms.</title>
        <authorList>
            <person name="Nguyen D."/>
            <person name="Chokmangmeepisarn P."/>
            <person name="Khianchaikhan K."/>
            <person name="Morishita M."/>
            <person name="Bunnoy A."/>
            <person name="Rodkhum C."/>
        </authorList>
    </citation>
    <scope>NUCLEOTIDE SEQUENCE [LARGE SCALE GENOMIC DNA]</scope>
    <source>
        <strain evidence="2 3">CNRT2201</strain>
    </source>
</reference>
<organism evidence="2 3">
    <name type="scientific">Flavobacterium oreochromis</name>
    <dbReference type="NCBI Taxonomy" id="2906078"/>
    <lineage>
        <taxon>Bacteria</taxon>
        <taxon>Pseudomonadati</taxon>
        <taxon>Bacteroidota</taxon>
        <taxon>Flavobacteriia</taxon>
        <taxon>Flavobacteriales</taxon>
        <taxon>Flavobacteriaceae</taxon>
        <taxon>Flavobacterium</taxon>
    </lineage>
</organism>
<feature type="transmembrane region" description="Helical" evidence="1">
    <location>
        <begin position="169"/>
        <end position="202"/>
    </location>
</feature>